<feature type="domain" description="EF-hand" evidence="3">
    <location>
        <begin position="5"/>
        <end position="40"/>
    </location>
</feature>
<feature type="domain" description="EF-hand" evidence="3">
    <location>
        <begin position="128"/>
        <end position="163"/>
    </location>
</feature>
<dbReference type="InterPro" id="IPR011992">
    <property type="entry name" value="EF-hand-dom_pair"/>
</dbReference>
<dbReference type="PROSITE" id="PS00018">
    <property type="entry name" value="EF_HAND_1"/>
    <property type="match status" value="3"/>
</dbReference>
<reference evidence="5" key="1">
    <citation type="journal article" date="2019" name="Int. J. Syst. Evol. Microbiol.">
        <title>The Global Catalogue of Microorganisms (GCM) 10K type strain sequencing project: providing services to taxonomists for standard genome sequencing and annotation.</title>
        <authorList>
            <consortium name="The Broad Institute Genomics Platform"/>
            <consortium name="The Broad Institute Genome Sequencing Center for Infectious Disease"/>
            <person name="Wu L."/>
            <person name="Ma J."/>
        </authorList>
    </citation>
    <scope>NUCLEOTIDE SEQUENCE [LARGE SCALE GENOMIC DNA]</scope>
    <source>
        <strain evidence="5">CCUG 53903</strain>
    </source>
</reference>
<dbReference type="Gene3D" id="1.10.238.10">
    <property type="entry name" value="EF-hand"/>
    <property type="match status" value="1"/>
</dbReference>
<evidence type="ECO:0000313" key="5">
    <source>
        <dbReference type="Proteomes" id="UP001596058"/>
    </source>
</evidence>
<dbReference type="SMART" id="SM00054">
    <property type="entry name" value="EFh"/>
    <property type="match status" value="4"/>
</dbReference>
<dbReference type="PANTHER" id="PTHR10827">
    <property type="entry name" value="RETICULOCALBIN"/>
    <property type="match status" value="1"/>
</dbReference>
<proteinExistence type="predicted"/>
<dbReference type="Pfam" id="PF13499">
    <property type="entry name" value="EF-hand_7"/>
    <property type="match status" value="2"/>
</dbReference>
<comment type="caution">
    <text evidence="4">The sequence shown here is derived from an EMBL/GenBank/DDBJ whole genome shotgun (WGS) entry which is preliminary data.</text>
</comment>
<protein>
    <submittedName>
        <fullName evidence="4">EF-hand domain-containing protein</fullName>
    </submittedName>
</protein>
<dbReference type="PANTHER" id="PTHR10827:SF98">
    <property type="entry name" value="45 KDA CALCIUM-BINDING PROTEIN"/>
    <property type="match status" value="1"/>
</dbReference>
<evidence type="ECO:0000256" key="2">
    <source>
        <dbReference type="ARBA" id="ARBA00022737"/>
    </source>
</evidence>
<dbReference type="EMBL" id="JBHSPA010000089">
    <property type="protein sequence ID" value="MFC5833251.1"/>
    <property type="molecule type" value="Genomic_DNA"/>
</dbReference>
<gene>
    <name evidence="4" type="ORF">ACFPZ3_56175</name>
</gene>
<dbReference type="Proteomes" id="UP001596058">
    <property type="component" value="Unassembled WGS sequence"/>
</dbReference>
<dbReference type="InterPro" id="IPR002048">
    <property type="entry name" value="EF_hand_dom"/>
</dbReference>
<dbReference type="RefSeq" id="WP_379522672.1">
    <property type="nucleotide sequence ID" value="NZ_JBHSPA010000089.1"/>
</dbReference>
<keyword evidence="1" id="KW-0479">Metal-binding</keyword>
<feature type="domain" description="EF-hand" evidence="3">
    <location>
        <begin position="67"/>
        <end position="91"/>
    </location>
</feature>
<sequence length="165" mass="18073">MSQPSFRDSAERNFNDLDADGDGYLTRYDYMALAQRRLERGGVHVESPEGEAVIDAFLRAWDTHASALDTDRDGRISKAEYVRSFETLARTGALEAVLSPISRATFTVADRDGDGWISAAEFGALWSRSGTDLTSAFARADADGDGRISFEEYARARHGLLIGDA</sequence>
<organism evidence="4 5">
    <name type="scientific">Nonomuraea insulae</name>
    <dbReference type="NCBI Taxonomy" id="1616787"/>
    <lineage>
        <taxon>Bacteria</taxon>
        <taxon>Bacillati</taxon>
        <taxon>Actinomycetota</taxon>
        <taxon>Actinomycetes</taxon>
        <taxon>Streptosporangiales</taxon>
        <taxon>Streptosporangiaceae</taxon>
        <taxon>Nonomuraea</taxon>
    </lineage>
</organism>
<dbReference type="SUPFAM" id="SSF47473">
    <property type="entry name" value="EF-hand"/>
    <property type="match status" value="1"/>
</dbReference>
<evidence type="ECO:0000256" key="1">
    <source>
        <dbReference type="ARBA" id="ARBA00022723"/>
    </source>
</evidence>
<keyword evidence="5" id="KW-1185">Reference proteome</keyword>
<dbReference type="InterPro" id="IPR018247">
    <property type="entry name" value="EF_Hand_1_Ca_BS"/>
</dbReference>
<evidence type="ECO:0000259" key="3">
    <source>
        <dbReference type="PROSITE" id="PS50222"/>
    </source>
</evidence>
<keyword evidence="2" id="KW-0677">Repeat</keyword>
<accession>A0ABW1D653</accession>
<dbReference type="PROSITE" id="PS50222">
    <property type="entry name" value="EF_HAND_2"/>
    <property type="match status" value="3"/>
</dbReference>
<name>A0ABW1D653_9ACTN</name>
<dbReference type="CDD" id="cd00051">
    <property type="entry name" value="EFh"/>
    <property type="match status" value="1"/>
</dbReference>
<evidence type="ECO:0000313" key="4">
    <source>
        <dbReference type="EMBL" id="MFC5833251.1"/>
    </source>
</evidence>